<keyword evidence="5" id="KW-1185">Reference proteome</keyword>
<evidence type="ECO:0000313" key="4">
    <source>
        <dbReference type="EnsemblMetazoa" id="CPIJ017544-PA"/>
    </source>
</evidence>
<dbReference type="GO" id="GO:0016747">
    <property type="term" value="F:acyltransferase activity, transferring groups other than amino-acyl groups"/>
    <property type="evidence" value="ECO:0007669"/>
    <property type="project" value="InterPro"/>
</dbReference>
<evidence type="ECO:0000313" key="5">
    <source>
        <dbReference type="Proteomes" id="UP000002320"/>
    </source>
</evidence>
<dbReference type="PANTHER" id="PTHR11161:SF22">
    <property type="entry name" value="ACYLTRANSFERASE 3 DOMAIN-CONTAINING PROTEIN-RELATED"/>
    <property type="match status" value="1"/>
</dbReference>
<dbReference type="InterPro" id="IPR002656">
    <property type="entry name" value="Acyl_transf_3_dom"/>
</dbReference>
<dbReference type="HOGENOM" id="CLU_654276_0_0_1"/>
<keyword evidence="1" id="KW-1133">Transmembrane helix</keyword>
<feature type="transmembrane region" description="Helical" evidence="1">
    <location>
        <begin position="277"/>
        <end position="298"/>
    </location>
</feature>
<dbReference type="EnsemblMetazoa" id="CPIJ017544-RA">
    <property type="protein sequence ID" value="CPIJ017544-PA"/>
    <property type="gene ID" value="CPIJ017544"/>
</dbReference>
<protein>
    <recommendedName>
        <fullName evidence="2">Acyltransferase 3 domain-containing protein</fullName>
    </recommendedName>
</protein>
<dbReference type="EMBL" id="DS232752">
    <property type="protein sequence ID" value="EDS45405.1"/>
    <property type="molecule type" value="Genomic_DNA"/>
</dbReference>
<reference evidence="3" key="1">
    <citation type="submission" date="2007-03" db="EMBL/GenBank/DDBJ databases">
        <title>Annotation of Culex pipiens quinquefasciatus.</title>
        <authorList>
            <consortium name="The Broad Institute Genome Sequencing Platform"/>
            <person name="Atkinson P.W."/>
            <person name="Hemingway J."/>
            <person name="Christensen B.M."/>
            <person name="Higgs S."/>
            <person name="Kodira C."/>
            <person name="Hannick L."/>
            <person name="Megy K."/>
            <person name="O'Leary S."/>
            <person name="Pearson M."/>
            <person name="Haas B.J."/>
            <person name="Mauceli E."/>
            <person name="Wortman J.R."/>
            <person name="Lee N.H."/>
            <person name="Guigo R."/>
            <person name="Stanke M."/>
            <person name="Alvarado L."/>
            <person name="Amedeo P."/>
            <person name="Antoine C.H."/>
            <person name="Arensburger P."/>
            <person name="Bidwell S.L."/>
            <person name="Crawford M."/>
            <person name="Camaro F."/>
            <person name="Devon K."/>
            <person name="Engels R."/>
            <person name="Hammond M."/>
            <person name="Howarth C."/>
            <person name="Koehrsen M."/>
            <person name="Lawson D."/>
            <person name="Montgomery P."/>
            <person name="Nene V."/>
            <person name="Nusbaum C."/>
            <person name="Puiu D."/>
            <person name="Romero-Severson J."/>
            <person name="Severson D.W."/>
            <person name="Shumway M."/>
            <person name="Sisk P."/>
            <person name="Stolte C."/>
            <person name="Zeng Q."/>
            <person name="Eisenstadt E."/>
            <person name="Fraser-Liggett C."/>
            <person name="Strausberg R."/>
            <person name="Galagan J."/>
            <person name="Birren B."/>
            <person name="Collins F.H."/>
        </authorList>
    </citation>
    <scope>NUCLEOTIDE SEQUENCE [LARGE SCALE GENOMIC DNA]</scope>
    <source>
        <strain evidence="3">JHB</strain>
    </source>
</reference>
<sequence>MAFIALVAIVTVLVGYATISKHSGSRPSPLIDAFSLKQNMARLLNTADQPPNLPFLEGIRIILMVLVLVAHANTAVLRTPLTNPEDIELQNNNFFFPLINSLNTHVISMFFTVAGMATLFLRTKLTPVGYKHQDYCDRHWWTNLLFINNYVHANEPCMKFGWYLGVDFQLFLVSAAIMMIIWRFPRSKMLCTYLMITISLALPAFEIYKEKLDATSTFNMKHALTDYLSYEGYLKNYAPTTVNAGYYFIGMIAAFTYHHINKNDNLHFKAFSYSSKLITSITPMFLAINGILLVLPSLPKPSIILALYGSALKAIWSVANGSLLLYLALRSNSKIVALLAHPQLRVLTRLSFCVYIVQLSVVYTFYSHLSVPITNNVSHAPGEQISSATDKPEKLRGAIQGSDQDVLGTISKLAQPEAAH</sequence>
<feature type="transmembrane region" description="Helical" evidence="1">
    <location>
        <begin position="160"/>
        <end position="182"/>
    </location>
</feature>
<evidence type="ECO:0000313" key="3">
    <source>
        <dbReference type="EMBL" id="EDS45405.1"/>
    </source>
</evidence>
<reference evidence="4" key="2">
    <citation type="submission" date="2021-02" db="UniProtKB">
        <authorList>
            <consortium name="EnsemblMetazoa"/>
        </authorList>
    </citation>
    <scope>IDENTIFICATION</scope>
    <source>
        <strain evidence="4">JHB</strain>
    </source>
</reference>
<organism>
    <name type="scientific">Culex quinquefasciatus</name>
    <name type="common">Southern house mosquito</name>
    <name type="synonym">Culex pungens</name>
    <dbReference type="NCBI Taxonomy" id="7176"/>
    <lineage>
        <taxon>Eukaryota</taxon>
        <taxon>Metazoa</taxon>
        <taxon>Ecdysozoa</taxon>
        <taxon>Arthropoda</taxon>
        <taxon>Hexapoda</taxon>
        <taxon>Insecta</taxon>
        <taxon>Pterygota</taxon>
        <taxon>Neoptera</taxon>
        <taxon>Endopterygota</taxon>
        <taxon>Diptera</taxon>
        <taxon>Nematocera</taxon>
        <taxon>Culicoidea</taxon>
        <taxon>Culicidae</taxon>
        <taxon>Culicinae</taxon>
        <taxon>Culicini</taxon>
        <taxon>Culex</taxon>
        <taxon>Culex</taxon>
    </lineage>
</organism>
<feature type="transmembrane region" description="Helical" evidence="1">
    <location>
        <begin position="304"/>
        <end position="329"/>
    </location>
</feature>
<dbReference type="InParanoid" id="B0XDC7"/>
<dbReference type="OrthoDB" id="10265389at2759"/>
<feature type="transmembrane region" description="Helical" evidence="1">
    <location>
        <begin position="237"/>
        <end position="257"/>
    </location>
</feature>
<feature type="transmembrane region" description="Helical" evidence="1">
    <location>
        <begin position="58"/>
        <end position="77"/>
    </location>
</feature>
<gene>
    <name evidence="4" type="primary">6051168</name>
    <name evidence="3" type="ORF">CpipJ_CPIJ017544</name>
</gene>
<dbReference type="InterPro" id="IPR052728">
    <property type="entry name" value="O2_lipid_transport_reg"/>
</dbReference>
<feature type="transmembrane region" description="Helical" evidence="1">
    <location>
        <begin position="189"/>
        <end position="208"/>
    </location>
</feature>
<name>B0XDC7_CULQU</name>
<evidence type="ECO:0000256" key="1">
    <source>
        <dbReference type="SAM" id="Phobius"/>
    </source>
</evidence>
<accession>B0XDC7</accession>
<dbReference type="eggNOG" id="KOG3700">
    <property type="taxonomic scope" value="Eukaryota"/>
</dbReference>
<dbReference type="AlphaFoldDB" id="B0XDC7"/>
<dbReference type="VEuPathDB" id="VectorBase:CQUJHB000197"/>
<dbReference type="Proteomes" id="UP000002320">
    <property type="component" value="Unassembled WGS sequence"/>
</dbReference>
<dbReference type="Pfam" id="PF01757">
    <property type="entry name" value="Acyl_transf_3"/>
    <property type="match status" value="1"/>
</dbReference>
<feature type="transmembrane region" description="Helical" evidence="1">
    <location>
        <begin position="98"/>
        <end position="121"/>
    </location>
</feature>
<dbReference type="PANTHER" id="PTHR11161">
    <property type="entry name" value="O-ACYLTRANSFERASE"/>
    <property type="match status" value="1"/>
</dbReference>
<keyword evidence="1" id="KW-0812">Transmembrane</keyword>
<proteinExistence type="predicted"/>
<feature type="domain" description="Acyltransferase 3" evidence="2">
    <location>
        <begin position="138"/>
        <end position="375"/>
    </location>
</feature>
<keyword evidence="1" id="KW-0472">Membrane</keyword>
<dbReference type="VEuPathDB" id="VectorBase:CPIJ017544"/>
<evidence type="ECO:0000259" key="2">
    <source>
        <dbReference type="Pfam" id="PF01757"/>
    </source>
</evidence>
<dbReference type="OMA" id="NASEPCI"/>
<dbReference type="KEGG" id="cqu:CpipJ_CPIJ017544"/>
<feature type="transmembrane region" description="Helical" evidence="1">
    <location>
        <begin position="350"/>
        <end position="369"/>
    </location>
</feature>